<dbReference type="PIRSF" id="PIRSF031509">
    <property type="entry name" value="Cell_wall_LiaF/YvqF"/>
    <property type="match status" value="1"/>
</dbReference>
<keyword evidence="5" id="KW-1185">Reference proteome</keyword>
<name>A0ABU5C9N4_9BACI</name>
<dbReference type="EMBL" id="JAWDIP010000004">
    <property type="protein sequence ID" value="MDY0396031.1"/>
    <property type="molecule type" value="Genomic_DNA"/>
</dbReference>
<feature type="domain" description="LiaF transmembrane" evidence="3">
    <location>
        <begin position="10"/>
        <end position="110"/>
    </location>
</feature>
<sequence>MRKGLANYIIALILIGIGVMLVLENIGIATFNMKSAWLYLYPVLFIVIGLKMLIERMRFRGGSWMGGSFLIIFGTLLLLDRFNVIAFTFGDVFKLWPLLIVYVGFFFVRGNGLIIKYKQNDHHGKYYQNTTMHDENYGKGSFSMVGNFEYNQPNWKVEPMNLRSMAGDFYLDFSKAFIPEKKTPIRINSLAGDVHILVPENVAFRVEAYVKAGDIEVLGQTVDGIGRSMFF</sequence>
<dbReference type="NCBIfam" id="NF040535">
    <property type="entry name" value="LiaF_C_term"/>
    <property type="match status" value="1"/>
</dbReference>
<gene>
    <name evidence="4" type="primary">liaF</name>
    <name evidence="4" type="ORF">RWE15_18730</name>
</gene>
<keyword evidence="1" id="KW-0812">Transmembrane</keyword>
<accession>A0ABU5C9N4</accession>
<reference evidence="4 5" key="1">
    <citation type="submission" date="2023-10" db="EMBL/GenBank/DDBJ databases">
        <title>Virgibacillus halophilus 5B73C genome.</title>
        <authorList>
            <person name="Miliotis G."/>
            <person name="Sengupta P."/>
            <person name="Hameed A."/>
            <person name="Chuvochina M."/>
            <person name="Mcdonagh F."/>
            <person name="Simpson A.C."/>
            <person name="Singh N.K."/>
            <person name="Rekha P.D."/>
            <person name="Raman K."/>
            <person name="Hugenholtz P."/>
            <person name="Venkateswaran K."/>
        </authorList>
    </citation>
    <scope>NUCLEOTIDE SEQUENCE [LARGE SCALE GENOMIC DNA]</scope>
    <source>
        <strain evidence="4 5">5B73C</strain>
    </source>
</reference>
<feature type="transmembrane region" description="Helical" evidence="1">
    <location>
        <begin position="36"/>
        <end position="54"/>
    </location>
</feature>
<keyword evidence="1" id="KW-1133">Transmembrane helix</keyword>
<evidence type="ECO:0000313" key="4">
    <source>
        <dbReference type="EMBL" id="MDY0396031.1"/>
    </source>
</evidence>
<evidence type="ECO:0000313" key="5">
    <source>
        <dbReference type="Proteomes" id="UP001281447"/>
    </source>
</evidence>
<dbReference type="InterPro" id="IPR016975">
    <property type="entry name" value="Cell_wall_LiaF"/>
</dbReference>
<feature type="transmembrane region" description="Helical" evidence="1">
    <location>
        <begin position="95"/>
        <end position="115"/>
    </location>
</feature>
<comment type="caution">
    <text evidence="4">The sequence shown here is derived from an EMBL/GenBank/DDBJ whole genome shotgun (WGS) entry which is preliminary data.</text>
</comment>
<dbReference type="Pfam" id="PF22570">
    <property type="entry name" value="LiaF-TM"/>
    <property type="match status" value="1"/>
</dbReference>
<feature type="transmembrane region" description="Helical" evidence="1">
    <location>
        <begin position="66"/>
        <end position="89"/>
    </location>
</feature>
<evidence type="ECO:0000259" key="2">
    <source>
        <dbReference type="Pfam" id="PF09922"/>
    </source>
</evidence>
<organism evidence="4 5">
    <name type="scientific">Tigheibacillus halophilus</name>
    <dbReference type="NCBI Taxonomy" id="361280"/>
    <lineage>
        <taxon>Bacteria</taxon>
        <taxon>Bacillati</taxon>
        <taxon>Bacillota</taxon>
        <taxon>Bacilli</taxon>
        <taxon>Bacillales</taxon>
        <taxon>Bacillaceae</taxon>
        <taxon>Tigheibacillus</taxon>
    </lineage>
</organism>
<dbReference type="Proteomes" id="UP001281447">
    <property type="component" value="Unassembled WGS sequence"/>
</dbReference>
<proteinExistence type="predicted"/>
<keyword evidence="1" id="KW-0472">Membrane</keyword>
<evidence type="ECO:0000256" key="1">
    <source>
        <dbReference type="SAM" id="Phobius"/>
    </source>
</evidence>
<dbReference type="InterPro" id="IPR054331">
    <property type="entry name" value="LiaF_TM"/>
</dbReference>
<dbReference type="InterPro" id="IPR024425">
    <property type="entry name" value="LiaF-like_C"/>
</dbReference>
<dbReference type="Pfam" id="PF09922">
    <property type="entry name" value="LiaF-like_C"/>
    <property type="match status" value="1"/>
</dbReference>
<feature type="transmembrane region" description="Helical" evidence="1">
    <location>
        <begin position="7"/>
        <end position="30"/>
    </location>
</feature>
<evidence type="ECO:0000259" key="3">
    <source>
        <dbReference type="Pfam" id="PF22570"/>
    </source>
</evidence>
<dbReference type="InterPro" id="IPR047793">
    <property type="entry name" value="LiaF_C"/>
</dbReference>
<feature type="domain" description="Cell wall-active antibiotics response LiaF-like C-terminal" evidence="2">
    <location>
        <begin position="144"/>
        <end position="225"/>
    </location>
</feature>
<protein>
    <submittedName>
        <fullName evidence="4">Cell wall-active antibiotics response protein LiaF</fullName>
    </submittedName>
</protein>